<dbReference type="InterPro" id="IPR050300">
    <property type="entry name" value="GDXG_lipolytic_enzyme"/>
</dbReference>
<reference evidence="4" key="1">
    <citation type="submission" date="2016-10" db="EMBL/GenBank/DDBJ databases">
        <authorList>
            <person name="Varghese N."/>
            <person name="Submissions S."/>
        </authorList>
    </citation>
    <scope>NUCLEOTIDE SEQUENCE [LARGE SCALE GENOMIC DNA]</scope>
    <source>
        <strain evidence="4">DSM 27981</strain>
    </source>
</reference>
<name>A0A1I2CV67_9BURK</name>
<organism evidence="3 4">
    <name type="scientific">Paracidovorax wautersii</name>
    <dbReference type="NCBI Taxonomy" id="1177982"/>
    <lineage>
        <taxon>Bacteria</taxon>
        <taxon>Pseudomonadati</taxon>
        <taxon>Pseudomonadota</taxon>
        <taxon>Betaproteobacteria</taxon>
        <taxon>Burkholderiales</taxon>
        <taxon>Comamonadaceae</taxon>
        <taxon>Paracidovorax</taxon>
    </lineage>
</organism>
<dbReference type="InterPro" id="IPR049492">
    <property type="entry name" value="BD-FAE-like_dom"/>
</dbReference>
<dbReference type="PROSITE" id="PS51257">
    <property type="entry name" value="PROKAR_LIPOPROTEIN"/>
    <property type="match status" value="1"/>
</dbReference>
<accession>A0A1I2CV67</accession>
<gene>
    <name evidence="3" type="ORF">SAMN04489711_104284</name>
</gene>
<keyword evidence="1" id="KW-0378">Hydrolase</keyword>
<dbReference type="Pfam" id="PF20434">
    <property type="entry name" value="BD-FAE"/>
    <property type="match status" value="1"/>
</dbReference>
<dbReference type="STRING" id="1177982.SAMN04489711_104284"/>
<sequence>MLQTPPRRTSWKRSALYLAGALALAACLGGCSAVGTLNALSPSGGSTLQSGVAYGALPRQQLDVYRPASAAPAQGWPVVVFFYGGSWTSGERGDYRFLGQALASRGVLTLVADYRLYPEVRYPDFLVDSAKAVAWGLENAARLGGDPRRVFVMGHSAGGYNAAMVALDGRWLQPTGHQPRELAGWIGLAGPYDFLPTDNPDAQAVFFHPNYPPNTQPIDFANARAPRTFLGAATEDKLVSPERSTRQMAGKLEAAGVPVTLKMYSRASHTTLVGAFAWPLHWIAPVLDDVVAFVDAAPPSATK</sequence>
<proteinExistence type="predicted"/>
<dbReference type="EMBL" id="FONX01000004">
    <property type="protein sequence ID" value="SFE71620.1"/>
    <property type="molecule type" value="Genomic_DNA"/>
</dbReference>
<dbReference type="Proteomes" id="UP000199119">
    <property type="component" value="Unassembled WGS sequence"/>
</dbReference>
<dbReference type="PANTHER" id="PTHR48081">
    <property type="entry name" value="AB HYDROLASE SUPERFAMILY PROTEIN C4A8.06C"/>
    <property type="match status" value="1"/>
</dbReference>
<evidence type="ECO:0000313" key="4">
    <source>
        <dbReference type="Proteomes" id="UP000199119"/>
    </source>
</evidence>
<evidence type="ECO:0000259" key="2">
    <source>
        <dbReference type="Pfam" id="PF20434"/>
    </source>
</evidence>
<dbReference type="AlphaFoldDB" id="A0A1I2CV67"/>
<dbReference type="Gene3D" id="3.40.50.1820">
    <property type="entry name" value="alpha/beta hydrolase"/>
    <property type="match status" value="1"/>
</dbReference>
<protein>
    <submittedName>
        <fullName evidence="3">Acetyl esterase/lipase</fullName>
    </submittedName>
</protein>
<evidence type="ECO:0000313" key="3">
    <source>
        <dbReference type="EMBL" id="SFE71620.1"/>
    </source>
</evidence>
<dbReference type="InterPro" id="IPR029058">
    <property type="entry name" value="AB_hydrolase_fold"/>
</dbReference>
<feature type="domain" description="BD-FAE-like" evidence="2">
    <location>
        <begin position="62"/>
        <end position="245"/>
    </location>
</feature>
<evidence type="ECO:0000256" key="1">
    <source>
        <dbReference type="ARBA" id="ARBA00022801"/>
    </source>
</evidence>
<dbReference type="SUPFAM" id="SSF53474">
    <property type="entry name" value="alpha/beta-Hydrolases"/>
    <property type="match status" value="1"/>
</dbReference>
<dbReference type="GO" id="GO:0016787">
    <property type="term" value="F:hydrolase activity"/>
    <property type="evidence" value="ECO:0007669"/>
    <property type="project" value="UniProtKB-KW"/>
</dbReference>
<keyword evidence="4" id="KW-1185">Reference proteome</keyword>
<dbReference type="PANTHER" id="PTHR48081:SF9">
    <property type="entry name" value="CARBOXYLESTERASE"/>
    <property type="match status" value="1"/>
</dbReference>